<organism evidence="1 2">
    <name type="scientific">Methanospirillum lacunae</name>
    <dbReference type="NCBI Taxonomy" id="668570"/>
    <lineage>
        <taxon>Archaea</taxon>
        <taxon>Methanobacteriati</taxon>
        <taxon>Methanobacteriota</taxon>
        <taxon>Stenosarchaea group</taxon>
        <taxon>Methanomicrobia</taxon>
        <taxon>Methanomicrobiales</taxon>
        <taxon>Methanospirillaceae</taxon>
        <taxon>Methanospirillum</taxon>
    </lineage>
</organism>
<evidence type="ECO:0000313" key="2">
    <source>
        <dbReference type="Proteomes" id="UP000245657"/>
    </source>
</evidence>
<dbReference type="AlphaFoldDB" id="A0A2V2N2U5"/>
<dbReference type="Proteomes" id="UP000245657">
    <property type="component" value="Unassembled WGS sequence"/>
</dbReference>
<evidence type="ECO:0000313" key="1">
    <source>
        <dbReference type="EMBL" id="PWR72870.1"/>
    </source>
</evidence>
<reference evidence="1 2" key="1">
    <citation type="submission" date="2018-05" db="EMBL/GenBank/DDBJ databases">
        <title>Draft genome of Methanospirillum lacunae Ki8-1.</title>
        <authorList>
            <person name="Dueholm M.S."/>
            <person name="Nielsen P.H."/>
            <person name="Bakmann L.F."/>
            <person name="Otzen D.E."/>
        </authorList>
    </citation>
    <scope>NUCLEOTIDE SEQUENCE [LARGE SCALE GENOMIC DNA]</scope>
    <source>
        <strain evidence="1 2">Ki8-1</strain>
    </source>
</reference>
<dbReference type="EMBL" id="QGMY01000006">
    <property type="protein sequence ID" value="PWR72870.1"/>
    <property type="molecule type" value="Genomic_DNA"/>
</dbReference>
<name>A0A2V2N2U5_9EURY</name>
<sequence length="87" mass="9928">MINPPTYTLTMSSITPSNAMRRSVVQITNLTRPFFLFRAKINLTQKEYSKFRHKMWRYHHLHLSTGSLNLAGVSSGVWNVSGANFNG</sequence>
<keyword evidence="2" id="KW-1185">Reference proteome</keyword>
<comment type="caution">
    <text evidence="1">The sequence shown here is derived from an EMBL/GenBank/DDBJ whole genome shotgun (WGS) entry which is preliminary data.</text>
</comment>
<gene>
    <name evidence="1" type="ORF">DK846_07945</name>
</gene>
<protein>
    <submittedName>
        <fullName evidence="1">Uncharacterized protein</fullName>
    </submittedName>
</protein>
<proteinExistence type="predicted"/>
<accession>A0A2V2N2U5</accession>